<dbReference type="InterPro" id="IPR049293">
    <property type="entry name" value="DUF6843"/>
</dbReference>
<accession>A0A5C8V319</accession>
<proteinExistence type="predicted"/>
<comment type="caution">
    <text evidence="3">The sequence shown here is derived from an EMBL/GenBank/DDBJ whole genome shotgun (WGS) entry which is preliminary data.</text>
</comment>
<evidence type="ECO:0000259" key="2">
    <source>
        <dbReference type="Pfam" id="PF20862"/>
    </source>
</evidence>
<feature type="transmembrane region" description="Helical" evidence="1">
    <location>
        <begin position="7"/>
        <end position="27"/>
    </location>
</feature>
<feature type="transmembrane region" description="Helical" evidence="1">
    <location>
        <begin position="70"/>
        <end position="92"/>
    </location>
</feature>
<keyword evidence="1" id="KW-0472">Membrane</keyword>
<feature type="domain" description="DUF6843" evidence="2">
    <location>
        <begin position="167"/>
        <end position="251"/>
    </location>
</feature>
<reference evidence="3 4" key="1">
    <citation type="submission" date="2019-08" db="EMBL/GenBank/DDBJ databases">
        <title>Professor.</title>
        <authorList>
            <person name="Park J.S."/>
        </authorList>
    </citation>
    <scope>NUCLEOTIDE SEQUENCE [LARGE SCALE GENOMIC DNA]</scope>
    <source>
        <strain evidence="3 4">176CP5-101</strain>
    </source>
</reference>
<protein>
    <recommendedName>
        <fullName evidence="2">DUF6843 domain-containing protein</fullName>
    </recommendedName>
</protein>
<feature type="transmembrane region" description="Helical" evidence="1">
    <location>
        <begin position="98"/>
        <end position="118"/>
    </location>
</feature>
<dbReference type="RefSeq" id="WP_147744530.1">
    <property type="nucleotide sequence ID" value="NZ_VRUR01000002.1"/>
</dbReference>
<name>A0A5C8V319_9FLAO</name>
<gene>
    <name evidence="3" type="ORF">FVB32_14385</name>
</gene>
<sequence>MRKPIKLFSGLIHIVTGIATALIVLFSQNWFGDGDIWSYLFWTIPLAIGISVIGNNLLGLIPTENKLWRVIGIVTISGIFSYAWVWVLYLIIGPWINAFSIPIFYLWTIGMLFQLLYLDWKLPKDEKRKPIKKNLIRLLLFPLIAFGSIVAIFGFSHLQSYLTKPEAETYLIPENFSGQFKIVYGEECGIMPKTENDRRILEIPQNGVLIINPEFKAGIIDHEYYLVDSNGNRKKIEQYDNYVAGVKNVPGVRLGGSGNYAGKTETGFSSDSPFTIRYTDFEVYKDTITEFEYKDRIKMDSLTRKLVEECRNGK</sequence>
<evidence type="ECO:0000313" key="3">
    <source>
        <dbReference type="EMBL" id="TXN35756.1"/>
    </source>
</evidence>
<dbReference type="Proteomes" id="UP000321456">
    <property type="component" value="Unassembled WGS sequence"/>
</dbReference>
<dbReference type="AlphaFoldDB" id="A0A5C8V319"/>
<evidence type="ECO:0000313" key="4">
    <source>
        <dbReference type="Proteomes" id="UP000321456"/>
    </source>
</evidence>
<dbReference type="Pfam" id="PF20862">
    <property type="entry name" value="DUF6843"/>
    <property type="match status" value="1"/>
</dbReference>
<feature type="transmembrane region" description="Helical" evidence="1">
    <location>
        <begin position="39"/>
        <end position="58"/>
    </location>
</feature>
<dbReference type="EMBL" id="VRUR01000002">
    <property type="protein sequence ID" value="TXN35756.1"/>
    <property type="molecule type" value="Genomic_DNA"/>
</dbReference>
<keyword evidence="1" id="KW-1133">Transmembrane helix</keyword>
<keyword evidence="1" id="KW-0812">Transmembrane</keyword>
<feature type="transmembrane region" description="Helical" evidence="1">
    <location>
        <begin position="138"/>
        <end position="158"/>
    </location>
</feature>
<evidence type="ECO:0000256" key="1">
    <source>
        <dbReference type="SAM" id="Phobius"/>
    </source>
</evidence>
<organism evidence="3 4">
    <name type="scientific">Flagellimonas hymeniacidonis</name>
    <dbReference type="NCBI Taxonomy" id="2603628"/>
    <lineage>
        <taxon>Bacteria</taxon>
        <taxon>Pseudomonadati</taxon>
        <taxon>Bacteroidota</taxon>
        <taxon>Flavobacteriia</taxon>
        <taxon>Flavobacteriales</taxon>
        <taxon>Flavobacteriaceae</taxon>
        <taxon>Flagellimonas</taxon>
    </lineage>
</organism>
<keyword evidence="4" id="KW-1185">Reference proteome</keyword>